<dbReference type="GO" id="GO:0046872">
    <property type="term" value="F:metal ion binding"/>
    <property type="evidence" value="ECO:0007669"/>
    <property type="project" value="UniProtKB-UniRule"/>
</dbReference>
<dbReference type="STRING" id="526222.Desal_0926"/>
<dbReference type="Pfam" id="PF02424">
    <property type="entry name" value="ApbE"/>
    <property type="match status" value="1"/>
</dbReference>
<dbReference type="AlphaFoldDB" id="C6BZT4"/>
<comment type="catalytic activity">
    <reaction evidence="9 10">
        <text>L-threonyl-[protein] + FAD = FMN-L-threonyl-[protein] + AMP + H(+)</text>
        <dbReference type="Rhea" id="RHEA:36847"/>
        <dbReference type="Rhea" id="RHEA-COMP:11060"/>
        <dbReference type="Rhea" id="RHEA-COMP:11061"/>
        <dbReference type="ChEBI" id="CHEBI:15378"/>
        <dbReference type="ChEBI" id="CHEBI:30013"/>
        <dbReference type="ChEBI" id="CHEBI:57692"/>
        <dbReference type="ChEBI" id="CHEBI:74257"/>
        <dbReference type="ChEBI" id="CHEBI:456215"/>
        <dbReference type="EC" id="2.7.1.180"/>
    </reaction>
</comment>
<accession>C6BZT4</accession>
<organism evidence="12 13">
    <name type="scientific">Maridesulfovibrio salexigens (strain ATCC 14822 / DSM 2638 / NCIMB 8403 / VKM B-1763)</name>
    <name type="common">Desulfovibrio salexigens</name>
    <dbReference type="NCBI Taxonomy" id="526222"/>
    <lineage>
        <taxon>Bacteria</taxon>
        <taxon>Pseudomonadati</taxon>
        <taxon>Thermodesulfobacteriota</taxon>
        <taxon>Desulfovibrionia</taxon>
        <taxon>Desulfovibrionales</taxon>
        <taxon>Desulfovibrionaceae</taxon>
        <taxon>Maridesulfovibrio</taxon>
    </lineage>
</organism>
<sequence length="348" mass="37292">MENAVRRSFVKSFGDIGSKAALIAHPLGAAMKLADTLRIGDRRHKYTATRFLMGTEVSIAALHLSKDAAQHAVELAFLEIERLSAIFDRHRPGTPVSQLNETGKLSDVSPELYEVMGKAQAYYHLSNGTFDVTVLPVLEMLQKNRDLEGRLKLSQSDFDDALGLVGANSVNVCKNGISFSKSSMAVTLDGIGRGYIVDKASDVLAANGVENHLIIAGGDIRAGGERSPGQPWIVAIEDLSGKGGSTAVIRLKNAAVSTSGGCEFYFDSERAHYHVPNFRNAISSCQGVSLSVVAPTVMEADALSTAAFVMNPKEAISFINSQKHKECLISRSSGAKLHSCNWEAKVGI</sequence>
<dbReference type="GO" id="GO:0016740">
    <property type="term" value="F:transferase activity"/>
    <property type="evidence" value="ECO:0007669"/>
    <property type="project" value="UniProtKB-UniRule"/>
</dbReference>
<evidence type="ECO:0000256" key="4">
    <source>
        <dbReference type="ARBA" id="ARBA00022679"/>
    </source>
</evidence>
<evidence type="ECO:0000256" key="9">
    <source>
        <dbReference type="ARBA" id="ARBA00048540"/>
    </source>
</evidence>
<dbReference type="InterPro" id="IPR024932">
    <property type="entry name" value="ApbE"/>
</dbReference>
<evidence type="ECO:0000256" key="3">
    <source>
        <dbReference type="ARBA" id="ARBA00022630"/>
    </source>
</evidence>
<reference evidence="12 13" key="1">
    <citation type="submission" date="2009-06" db="EMBL/GenBank/DDBJ databases">
        <title>Complete sequence of Desulfovibrio salexigens DSM 2638.</title>
        <authorList>
            <consortium name="US DOE Joint Genome Institute"/>
            <person name="Lucas S."/>
            <person name="Copeland A."/>
            <person name="Lapidus A."/>
            <person name="Glavina del Rio T."/>
            <person name="Tice H."/>
            <person name="Bruce D."/>
            <person name="Goodwin L."/>
            <person name="Pitluck S."/>
            <person name="Munk A.C."/>
            <person name="Brettin T."/>
            <person name="Detter J.C."/>
            <person name="Han C."/>
            <person name="Tapia R."/>
            <person name="Larimer F."/>
            <person name="Land M."/>
            <person name="Hauser L."/>
            <person name="Kyrpides N."/>
            <person name="Anderson I."/>
            <person name="Wall J.D."/>
            <person name="Arkin A.P."/>
            <person name="Dehal P."/>
            <person name="Chivian D."/>
            <person name="Giles B."/>
            <person name="Hazen T.C."/>
        </authorList>
    </citation>
    <scope>NUCLEOTIDE SEQUENCE [LARGE SCALE GENOMIC DNA]</scope>
    <source>
        <strain evidence="13">ATCC 14822 / DSM 2638 / NCIMB 8403 / VKM B-1763</strain>
    </source>
</reference>
<dbReference type="RefSeq" id="WP_015850810.1">
    <property type="nucleotide sequence ID" value="NC_012881.1"/>
</dbReference>
<keyword evidence="6 10" id="KW-0274">FAD</keyword>
<dbReference type="SUPFAM" id="SSF143631">
    <property type="entry name" value="ApbE-like"/>
    <property type="match status" value="1"/>
</dbReference>
<gene>
    <name evidence="12" type="ordered locus">Desal_0926</name>
</gene>
<dbReference type="Proteomes" id="UP000002601">
    <property type="component" value="Chromosome"/>
</dbReference>
<dbReference type="EC" id="2.7.1.180" evidence="1 10"/>
<evidence type="ECO:0000256" key="11">
    <source>
        <dbReference type="PIRSR" id="PIRSR006268-2"/>
    </source>
</evidence>
<keyword evidence="7 10" id="KW-0460">Magnesium</keyword>
<evidence type="ECO:0000313" key="12">
    <source>
        <dbReference type="EMBL" id="ACS78991.1"/>
    </source>
</evidence>
<evidence type="ECO:0000256" key="6">
    <source>
        <dbReference type="ARBA" id="ARBA00022827"/>
    </source>
</evidence>
<dbReference type="OrthoDB" id="9778595at2"/>
<dbReference type="PIRSF" id="PIRSF006268">
    <property type="entry name" value="ApbE"/>
    <property type="match status" value="1"/>
</dbReference>
<dbReference type="EMBL" id="CP001649">
    <property type="protein sequence ID" value="ACS78991.1"/>
    <property type="molecule type" value="Genomic_DNA"/>
</dbReference>
<proteinExistence type="inferred from homology"/>
<dbReference type="InterPro" id="IPR003374">
    <property type="entry name" value="ApbE-like_sf"/>
</dbReference>
<dbReference type="PANTHER" id="PTHR30040:SF2">
    <property type="entry name" value="FAD:PROTEIN FMN TRANSFERASE"/>
    <property type="match status" value="1"/>
</dbReference>
<keyword evidence="12" id="KW-0449">Lipoprotein</keyword>
<keyword evidence="13" id="KW-1185">Reference proteome</keyword>
<dbReference type="KEGG" id="dsa:Desal_0926"/>
<keyword evidence="4 10" id="KW-0808">Transferase</keyword>
<evidence type="ECO:0000256" key="5">
    <source>
        <dbReference type="ARBA" id="ARBA00022723"/>
    </source>
</evidence>
<dbReference type="PANTHER" id="PTHR30040">
    <property type="entry name" value="THIAMINE BIOSYNTHESIS LIPOPROTEIN APBE"/>
    <property type="match status" value="1"/>
</dbReference>
<evidence type="ECO:0000256" key="1">
    <source>
        <dbReference type="ARBA" id="ARBA00011955"/>
    </source>
</evidence>
<comment type="similarity">
    <text evidence="10">Belongs to the ApbE family.</text>
</comment>
<feature type="binding site" evidence="11">
    <location>
        <position position="305"/>
    </location>
    <ligand>
        <name>Mg(2+)</name>
        <dbReference type="ChEBI" id="CHEBI:18420"/>
    </ligand>
</feature>
<dbReference type="eggNOG" id="COG1477">
    <property type="taxonomic scope" value="Bacteria"/>
</dbReference>
<name>C6BZT4_MARSD</name>
<evidence type="ECO:0000256" key="8">
    <source>
        <dbReference type="ARBA" id="ARBA00031306"/>
    </source>
</evidence>
<evidence type="ECO:0000313" key="13">
    <source>
        <dbReference type="Proteomes" id="UP000002601"/>
    </source>
</evidence>
<keyword evidence="5 10" id="KW-0479">Metal-binding</keyword>
<evidence type="ECO:0000256" key="10">
    <source>
        <dbReference type="PIRNR" id="PIRNR006268"/>
    </source>
</evidence>
<keyword evidence="3 10" id="KW-0285">Flavoprotein</keyword>
<dbReference type="HOGENOM" id="CLU_044403_2_0_7"/>
<feature type="binding site" evidence="11">
    <location>
        <position position="301"/>
    </location>
    <ligand>
        <name>Mg(2+)</name>
        <dbReference type="ChEBI" id="CHEBI:18420"/>
    </ligand>
</feature>
<evidence type="ECO:0000256" key="2">
    <source>
        <dbReference type="ARBA" id="ARBA00016337"/>
    </source>
</evidence>
<comment type="cofactor">
    <cofactor evidence="11">
        <name>Mg(2+)</name>
        <dbReference type="ChEBI" id="CHEBI:18420"/>
    </cofactor>
    <cofactor evidence="11">
        <name>Mn(2+)</name>
        <dbReference type="ChEBI" id="CHEBI:29035"/>
    </cofactor>
    <text evidence="11">Magnesium. Can also use manganese.</text>
</comment>
<protein>
    <recommendedName>
        <fullName evidence="2 10">FAD:protein FMN transferase</fullName>
        <ecNumber evidence="1 10">2.7.1.180</ecNumber>
    </recommendedName>
    <alternativeName>
        <fullName evidence="8 10">Flavin transferase</fullName>
    </alternativeName>
</protein>
<evidence type="ECO:0000256" key="7">
    <source>
        <dbReference type="ARBA" id="ARBA00022842"/>
    </source>
</evidence>
<dbReference type="Gene3D" id="3.10.520.10">
    <property type="entry name" value="ApbE-like domains"/>
    <property type="match status" value="1"/>
</dbReference>
<feature type="binding site" evidence="11">
    <location>
        <position position="190"/>
    </location>
    <ligand>
        <name>Mg(2+)</name>
        <dbReference type="ChEBI" id="CHEBI:18420"/>
    </ligand>
</feature>